<reference evidence="3" key="1">
    <citation type="submission" date="2014-05" db="EMBL/GenBank/DDBJ databases">
        <title>Complete Genome sequence of Neisseria elongata subsp. glycolytica.</title>
        <authorList>
            <person name="Veyrier F.J."/>
            <person name="Taha M.-K."/>
        </authorList>
    </citation>
    <scope>NUCLEOTIDE SEQUENCE [LARGE SCALE GENOMIC DNA]</scope>
    <source>
        <strain evidence="3">ATCC 29315</strain>
    </source>
</reference>
<reference evidence="2 3" key="2">
    <citation type="journal article" date="2015" name="PLoS Genet.">
        <title>Common Cell Shape Evolution of Two Nasopharyngeal Pathogens.</title>
        <authorList>
            <person name="Veyrier F.J."/>
            <person name="Biais N."/>
            <person name="Morales P."/>
            <person name="Belkacem N."/>
            <person name="Guilhen C."/>
            <person name="Ranjeva S."/>
            <person name="Sismeiro O."/>
            <person name="Pehau-Arnaudet G."/>
            <person name="Rocha E.P."/>
            <person name="Werts C."/>
            <person name="Taha M.K."/>
            <person name="Boneca I.G."/>
        </authorList>
    </citation>
    <scope>NUCLEOTIDE SEQUENCE [LARGE SCALE GENOMIC DNA]</scope>
    <source>
        <strain evidence="2 3">ATCC 29315</strain>
    </source>
</reference>
<name>A0A0B5CJI1_NEIEG</name>
<protein>
    <recommendedName>
        <fullName evidence="1">SPFH domain-containing protein</fullName>
    </recommendedName>
</protein>
<dbReference type="EMBL" id="CP007726">
    <property type="protein sequence ID" value="AJE19228.1"/>
    <property type="molecule type" value="Genomic_DNA"/>
</dbReference>
<gene>
    <name evidence="2" type="ORF">NELON_10120</name>
</gene>
<dbReference type="GeneID" id="93353213"/>
<dbReference type="Pfam" id="PF13421">
    <property type="entry name" value="Band_7_1"/>
    <property type="match status" value="1"/>
</dbReference>
<dbReference type="PANTHER" id="PTHR37826">
    <property type="entry name" value="FLOTILLIN BAND_7_5 DOMAIN PROTEIN"/>
    <property type="match status" value="1"/>
</dbReference>
<organism evidence="2 3">
    <name type="scientific">Neisseria elongata subsp. glycolytica ATCC 29315</name>
    <dbReference type="NCBI Taxonomy" id="546263"/>
    <lineage>
        <taxon>Bacteria</taxon>
        <taxon>Pseudomonadati</taxon>
        <taxon>Pseudomonadota</taxon>
        <taxon>Betaproteobacteria</taxon>
        <taxon>Neisseriales</taxon>
        <taxon>Neisseriaceae</taxon>
        <taxon>Neisseria</taxon>
    </lineage>
</organism>
<dbReference type="HOGENOM" id="CLU_037108_0_0_4"/>
<evidence type="ECO:0000313" key="2">
    <source>
        <dbReference type="EMBL" id="AJE19228.1"/>
    </source>
</evidence>
<feature type="domain" description="SPFH" evidence="1">
    <location>
        <begin position="24"/>
        <end position="234"/>
    </location>
</feature>
<evidence type="ECO:0000259" key="1">
    <source>
        <dbReference type="Pfam" id="PF13421"/>
    </source>
</evidence>
<dbReference type="CDD" id="cd03408">
    <property type="entry name" value="SPFH_like_u1"/>
    <property type="match status" value="1"/>
</dbReference>
<keyword evidence="3" id="KW-1185">Reference proteome</keyword>
<dbReference type="AlphaFoldDB" id="A0A0B5CJI1"/>
<dbReference type="PATRIC" id="fig|546263.7.peg.2171"/>
<proteinExistence type="predicted"/>
<evidence type="ECO:0000313" key="3">
    <source>
        <dbReference type="Proteomes" id="UP000031392"/>
    </source>
</evidence>
<dbReference type="PANTHER" id="PTHR37826:SF2">
    <property type="entry name" value="ZINC-RIBBON DOMAIN-CONTAINING PROTEIN"/>
    <property type="match status" value="1"/>
</dbReference>
<dbReference type="InterPro" id="IPR036013">
    <property type="entry name" value="Band_7/SPFH_dom_sf"/>
</dbReference>
<sequence length="342" mass="36900">MFNFIKKQFIDIIQWENPDEETLVWRFPIADQEIQNGASLTVREAQMAMFVDEGRTADVFPAGRYTLNTQTLPILTYLKNWDKLFQSPFKSDVYFFNTKQQLGRKWGTAQPVTVRDAEFGAVQLRSFGMYSYRIADPEKFFKEVSGVVESYTGAQLEQQLRNLAVTQLATAFGTSGIPFLDMAANQVLLSQQLTGLLAPEFAKLGLTLENFTVESISLPENIQKALDKKISMGIVGDMGKFAQYQTAESITMAAQNEGGLAGIGAGLGVGAGIGQTVAGAMAGMMQPAAAGAAAAATATAAPAAAEDPQAKLQKLKGLLDGGLISADDYEKAKAEVLKQLIN</sequence>
<dbReference type="RefSeq" id="WP_041961514.1">
    <property type="nucleotide sequence ID" value="NZ_CP007726.1"/>
</dbReference>
<dbReference type="Gene3D" id="3.30.479.30">
    <property type="entry name" value="Band 7 domain"/>
    <property type="match status" value="1"/>
</dbReference>
<accession>A0A0B5CJI1</accession>
<dbReference type="InterPro" id="IPR033880">
    <property type="entry name" value="SPFH_YdjI"/>
</dbReference>
<dbReference type="SUPFAM" id="SSF117892">
    <property type="entry name" value="Band 7/SPFH domain"/>
    <property type="match status" value="1"/>
</dbReference>
<dbReference type="KEGG" id="nel:NELON_10120"/>
<dbReference type="Proteomes" id="UP000031392">
    <property type="component" value="Chromosome"/>
</dbReference>